<dbReference type="GO" id="GO:0005524">
    <property type="term" value="F:ATP binding"/>
    <property type="evidence" value="ECO:0007669"/>
    <property type="project" value="UniProtKB-KW"/>
</dbReference>
<evidence type="ECO:0000256" key="6">
    <source>
        <dbReference type="SAM" id="Phobius"/>
    </source>
</evidence>
<dbReference type="AlphaFoldDB" id="A0A2V2NBQ5"/>
<reference evidence="8 9" key="1">
    <citation type="submission" date="2018-05" db="EMBL/GenBank/DDBJ databases">
        <title>Draft genome of Methanospirillum lacunae Ki8-1.</title>
        <authorList>
            <person name="Dueholm M.S."/>
            <person name="Nielsen P.H."/>
            <person name="Bakmann L.F."/>
            <person name="Otzen D.E."/>
        </authorList>
    </citation>
    <scope>NUCLEOTIDE SEQUENCE [LARGE SCALE GENOMIC DNA]</scope>
    <source>
        <strain evidence="8 9">Ki8-1</strain>
    </source>
</reference>
<name>A0A2V2NBQ5_9EURY</name>
<evidence type="ECO:0000313" key="9">
    <source>
        <dbReference type="Proteomes" id="UP000245657"/>
    </source>
</evidence>
<dbReference type="PANTHER" id="PTHR43671">
    <property type="entry name" value="SERINE/THREONINE-PROTEIN KINASE NEK"/>
    <property type="match status" value="1"/>
</dbReference>
<feature type="transmembrane region" description="Helical" evidence="6">
    <location>
        <begin position="185"/>
        <end position="209"/>
    </location>
</feature>
<dbReference type="CDD" id="cd14014">
    <property type="entry name" value="STKc_PknB_like"/>
    <property type="match status" value="1"/>
</dbReference>
<dbReference type="Gene3D" id="1.10.510.10">
    <property type="entry name" value="Transferase(Phosphotransferase) domain 1"/>
    <property type="match status" value="1"/>
</dbReference>
<keyword evidence="4" id="KW-0418">Kinase</keyword>
<sequence>MPTCMIQKTILFLFILLLFAGASVHGDNIGDPINPGMDQHILTGILDGKSAPIVILQKTSDQPYPNQSKIISAEIILTPPYKNGSEDPRPFVPSWEERNNPEPSSYQSLLISPLLQMLLSIGISLVILILVTAAGLRIGASYQYESCEKTRKWIGIGQVACTLLIVIAVWWIFTSQNNNARTDPYFLSTLYAFLGVQVYLAVSSLIQAISIFKNRPIPPVYHIHILFVFIAISLILMSRVPFFPPLPTSILAISIFFLPGAVLSLMTSQIIRRTTDIGGFDPSLTLTRNQSIIHTEITSSFPEALRMRYQDVSIIGSGGVAVVYRAVRVRDGKLVALKIPFSPDETSGKTFLNEMAVWRELHHPCIVAIYDQNIFPIPYVEMEYMSRSLRDVTYPVAPDRAISIIGDIASALLYAHGKGVIHRDIKPGNVLLTGEGRAKLADWGLSRSLHRAEDTKNTSFSLFYATPEQLAPDMYGSGDQRTDIYQLGVLLYELLCGEPPYVKPGIGEIFIAIQKNQFRLPSECNESLSRFDPLIKKSLKADPAERFASIEEFIACLEITNNNGR</sequence>
<feature type="domain" description="Protein kinase" evidence="7">
    <location>
        <begin position="309"/>
        <end position="560"/>
    </location>
</feature>
<keyword evidence="6" id="KW-0472">Membrane</keyword>
<evidence type="ECO:0000256" key="1">
    <source>
        <dbReference type="ARBA" id="ARBA00012513"/>
    </source>
</evidence>
<keyword evidence="9" id="KW-1185">Reference proteome</keyword>
<dbReference type="GO" id="GO:0004674">
    <property type="term" value="F:protein serine/threonine kinase activity"/>
    <property type="evidence" value="ECO:0007669"/>
    <property type="project" value="UniProtKB-EC"/>
</dbReference>
<gene>
    <name evidence="8" type="ORF">DK846_01000</name>
</gene>
<evidence type="ECO:0000313" key="8">
    <source>
        <dbReference type="EMBL" id="PWR73777.1"/>
    </source>
</evidence>
<dbReference type="PROSITE" id="PS50011">
    <property type="entry name" value="PROTEIN_KINASE_DOM"/>
    <property type="match status" value="1"/>
</dbReference>
<keyword evidence="6" id="KW-1133">Transmembrane helix</keyword>
<organism evidence="8 9">
    <name type="scientific">Methanospirillum lacunae</name>
    <dbReference type="NCBI Taxonomy" id="668570"/>
    <lineage>
        <taxon>Archaea</taxon>
        <taxon>Methanobacteriati</taxon>
        <taxon>Methanobacteriota</taxon>
        <taxon>Stenosarchaea group</taxon>
        <taxon>Methanomicrobia</taxon>
        <taxon>Methanomicrobiales</taxon>
        <taxon>Methanospirillaceae</taxon>
        <taxon>Methanospirillum</taxon>
    </lineage>
</organism>
<dbReference type="SMART" id="SM00220">
    <property type="entry name" value="S_TKc"/>
    <property type="match status" value="1"/>
</dbReference>
<dbReference type="SUPFAM" id="SSF56112">
    <property type="entry name" value="Protein kinase-like (PK-like)"/>
    <property type="match status" value="1"/>
</dbReference>
<evidence type="ECO:0000256" key="2">
    <source>
        <dbReference type="ARBA" id="ARBA00022679"/>
    </source>
</evidence>
<dbReference type="PROSITE" id="PS00108">
    <property type="entry name" value="PROTEIN_KINASE_ST"/>
    <property type="match status" value="1"/>
</dbReference>
<feature type="transmembrane region" description="Helical" evidence="6">
    <location>
        <begin position="153"/>
        <end position="173"/>
    </location>
</feature>
<keyword evidence="5" id="KW-0067">ATP-binding</keyword>
<evidence type="ECO:0000256" key="3">
    <source>
        <dbReference type="ARBA" id="ARBA00022741"/>
    </source>
</evidence>
<dbReference type="InterPro" id="IPR008271">
    <property type="entry name" value="Ser/Thr_kinase_AS"/>
</dbReference>
<feature type="transmembrane region" description="Helical" evidence="6">
    <location>
        <begin position="110"/>
        <end position="132"/>
    </location>
</feature>
<dbReference type="EMBL" id="QGMY01000002">
    <property type="protein sequence ID" value="PWR73777.1"/>
    <property type="molecule type" value="Genomic_DNA"/>
</dbReference>
<protein>
    <recommendedName>
        <fullName evidence="1">non-specific serine/threonine protein kinase</fullName>
        <ecNumber evidence="1">2.7.11.1</ecNumber>
    </recommendedName>
</protein>
<proteinExistence type="predicted"/>
<evidence type="ECO:0000256" key="4">
    <source>
        <dbReference type="ARBA" id="ARBA00022777"/>
    </source>
</evidence>
<dbReference type="Proteomes" id="UP000245657">
    <property type="component" value="Unassembled WGS sequence"/>
</dbReference>
<dbReference type="EC" id="2.7.11.1" evidence="1"/>
<keyword evidence="3" id="KW-0547">Nucleotide-binding</keyword>
<feature type="transmembrane region" description="Helical" evidence="6">
    <location>
        <begin position="246"/>
        <end position="266"/>
    </location>
</feature>
<dbReference type="InterPro" id="IPR011009">
    <property type="entry name" value="Kinase-like_dom_sf"/>
</dbReference>
<keyword evidence="6" id="KW-0812">Transmembrane</keyword>
<accession>A0A2V2NBQ5</accession>
<dbReference type="Pfam" id="PF00069">
    <property type="entry name" value="Pkinase"/>
    <property type="match status" value="1"/>
</dbReference>
<feature type="transmembrane region" description="Helical" evidence="6">
    <location>
        <begin position="221"/>
        <end position="240"/>
    </location>
</feature>
<dbReference type="PANTHER" id="PTHR43671:SF13">
    <property type="entry name" value="SERINE_THREONINE-PROTEIN KINASE NEK2"/>
    <property type="match status" value="1"/>
</dbReference>
<dbReference type="InterPro" id="IPR000719">
    <property type="entry name" value="Prot_kinase_dom"/>
</dbReference>
<keyword evidence="2" id="KW-0808">Transferase</keyword>
<evidence type="ECO:0000256" key="5">
    <source>
        <dbReference type="ARBA" id="ARBA00022840"/>
    </source>
</evidence>
<evidence type="ECO:0000259" key="7">
    <source>
        <dbReference type="PROSITE" id="PS50011"/>
    </source>
</evidence>
<dbReference type="InterPro" id="IPR050660">
    <property type="entry name" value="NEK_Ser/Thr_kinase"/>
</dbReference>
<comment type="caution">
    <text evidence="8">The sequence shown here is derived from an EMBL/GenBank/DDBJ whole genome shotgun (WGS) entry which is preliminary data.</text>
</comment>